<dbReference type="Gene3D" id="2.40.10.10">
    <property type="entry name" value="Trypsin-like serine proteases"/>
    <property type="match status" value="1"/>
</dbReference>
<sequence length="209" mass="23788">AMNWLIRIMSGKKFACGGAYYSREFVLTSASCMHAYKDILNDLIVEFFNSDADENEFSIISNMYVPKKYVFPGNNMDIAVIKLLTPMPDENYDYVTLCKKPLLDYAKVTVVACGTSKSKVTLHQSQLLNQNQCQSHFNDEVRPKTIGCTKQRRKDQRSKFRTCARNFGCPILTSENELCGIVVAGPECNNPRLPSFFTDIYQVKSFIEK</sequence>
<gene>
    <name evidence="10" type="ORF">Dbus_chr3Rg450</name>
</gene>
<protein>
    <recommendedName>
        <fullName evidence="8">trypsin</fullName>
        <ecNumber evidence="8">3.4.21.4</ecNumber>
    </recommendedName>
</protein>
<dbReference type="Pfam" id="PF00089">
    <property type="entry name" value="Trypsin"/>
    <property type="match status" value="1"/>
</dbReference>
<dbReference type="InterPro" id="IPR050430">
    <property type="entry name" value="Peptidase_S1"/>
</dbReference>
<keyword evidence="3" id="KW-0732">Signal</keyword>
<dbReference type="EC" id="3.4.21.4" evidence="8"/>
<dbReference type="PROSITE" id="PS50240">
    <property type="entry name" value="TRYPSIN_DOM"/>
    <property type="match status" value="1"/>
</dbReference>
<keyword evidence="6" id="KW-1015">Disulfide bond</keyword>
<evidence type="ECO:0000256" key="4">
    <source>
        <dbReference type="ARBA" id="ARBA00022801"/>
    </source>
</evidence>
<evidence type="ECO:0000256" key="7">
    <source>
        <dbReference type="ARBA" id="ARBA00036320"/>
    </source>
</evidence>
<dbReference type="InterPro" id="IPR001254">
    <property type="entry name" value="Trypsin_dom"/>
</dbReference>
<feature type="non-terminal residue" evidence="10">
    <location>
        <position position="209"/>
    </location>
</feature>
<evidence type="ECO:0000313" key="10">
    <source>
        <dbReference type="EMBL" id="ALC45700.1"/>
    </source>
</evidence>
<dbReference type="InterPro" id="IPR043504">
    <property type="entry name" value="Peptidase_S1_PA_chymotrypsin"/>
</dbReference>
<evidence type="ECO:0000313" key="11">
    <source>
        <dbReference type="Proteomes" id="UP000494163"/>
    </source>
</evidence>
<comment type="subcellular location">
    <subcellularLocation>
        <location evidence="1">Secreted</location>
        <location evidence="1">Extracellular space</location>
    </subcellularLocation>
</comment>
<dbReference type="GO" id="GO:0006508">
    <property type="term" value="P:proteolysis"/>
    <property type="evidence" value="ECO:0007669"/>
    <property type="project" value="UniProtKB-KW"/>
</dbReference>
<feature type="non-terminal residue" evidence="10">
    <location>
        <position position="1"/>
    </location>
</feature>
<evidence type="ECO:0000256" key="2">
    <source>
        <dbReference type="ARBA" id="ARBA00022670"/>
    </source>
</evidence>
<dbReference type="GO" id="GO:0004252">
    <property type="term" value="F:serine-type endopeptidase activity"/>
    <property type="evidence" value="ECO:0007669"/>
    <property type="project" value="UniProtKB-EC"/>
</dbReference>
<dbReference type="EMBL" id="CP012526">
    <property type="protein sequence ID" value="ALC45700.1"/>
    <property type="molecule type" value="Genomic_DNA"/>
</dbReference>
<evidence type="ECO:0000256" key="5">
    <source>
        <dbReference type="ARBA" id="ARBA00022825"/>
    </source>
</evidence>
<organism evidence="10 11">
    <name type="scientific">Drosophila busckii</name>
    <name type="common">Fruit fly</name>
    <dbReference type="NCBI Taxonomy" id="30019"/>
    <lineage>
        <taxon>Eukaryota</taxon>
        <taxon>Metazoa</taxon>
        <taxon>Ecdysozoa</taxon>
        <taxon>Arthropoda</taxon>
        <taxon>Hexapoda</taxon>
        <taxon>Insecta</taxon>
        <taxon>Pterygota</taxon>
        <taxon>Neoptera</taxon>
        <taxon>Endopterygota</taxon>
        <taxon>Diptera</taxon>
        <taxon>Brachycera</taxon>
        <taxon>Muscomorpha</taxon>
        <taxon>Ephydroidea</taxon>
        <taxon>Drosophilidae</taxon>
        <taxon>Drosophila</taxon>
    </lineage>
</organism>
<keyword evidence="11" id="KW-1185">Reference proteome</keyword>
<dbReference type="OMA" id="SANCMYR"/>
<evidence type="ECO:0000256" key="1">
    <source>
        <dbReference type="ARBA" id="ARBA00004239"/>
    </source>
</evidence>
<dbReference type="PANTHER" id="PTHR24276">
    <property type="entry name" value="POLYSERASE-RELATED"/>
    <property type="match status" value="1"/>
</dbReference>
<dbReference type="STRING" id="30019.A0A0M4F2L7"/>
<evidence type="ECO:0000256" key="8">
    <source>
        <dbReference type="ARBA" id="ARBA00038868"/>
    </source>
</evidence>
<comment type="catalytic activity">
    <reaction evidence="7">
        <text>Preferential cleavage: Arg-|-Xaa, Lys-|-Xaa.</text>
        <dbReference type="EC" id="3.4.21.4"/>
    </reaction>
</comment>
<evidence type="ECO:0000256" key="6">
    <source>
        <dbReference type="ARBA" id="ARBA00023157"/>
    </source>
</evidence>
<dbReference type="AlphaFoldDB" id="A0A0M4F2L7"/>
<feature type="domain" description="Peptidase S1" evidence="9">
    <location>
        <begin position="1"/>
        <end position="209"/>
    </location>
</feature>
<dbReference type="PANTHER" id="PTHR24276:SF91">
    <property type="entry name" value="AT26814P-RELATED"/>
    <property type="match status" value="1"/>
</dbReference>
<evidence type="ECO:0000259" key="9">
    <source>
        <dbReference type="PROSITE" id="PS50240"/>
    </source>
</evidence>
<dbReference type="SUPFAM" id="SSF50494">
    <property type="entry name" value="Trypsin-like serine proteases"/>
    <property type="match status" value="1"/>
</dbReference>
<dbReference type="InterPro" id="IPR009003">
    <property type="entry name" value="Peptidase_S1_PA"/>
</dbReference>
<proteinExistence type="predicted"/>
<dbReference type="GO" id="GO:0005576">
    <property type="term" value="C:extracellular region"/>
    <property type="evidence" value="ECO:0007669"/>
    <property type="project" value="UniProtKB-SubCell"/>
</dbReference>
<accession>A0A0M4F2L7</accession>
<keyword evidence="2" id="KW-0645">Protease</keyword>
<keyword evidence="5" id="KW-0720">Serine protease</keyword>
<reference evidence="10 11" key="1">
    <citation type="submission" date="2015-08" db="EMBL/GenBank/DDBJ databases">
        <title>Ancestral chromatin configuration constrains chromatin evolution on differentiating sex chromosomes in Drosophila.</title>
        <authorList>
            <person name="Zhou Q."/>
            <person name="Bachtrog D."/>
        </authorList>
    </citation>
    <scope>NUCLEOTIDE SEQUENCE [LARGE SCALE GENOMIC DNA]</scope>
    <source>
        <tissue evidence="10">Whole larvae</tissue>
    </source>
</reference>
<name>A0A0M4F2L7_DROBS</name>
<dbReference type="SMART" id="SM00020">
    <property type="entry name" value="Tryp_SPc"/>
    <property type="match status" value="1"/>
</dbReference>
<dbReference type="Proteomes" id="UP000494163">
    <property type="component" value="Chromosome 3R"/>
</dbReference>
<keyword evidence="4" id="KW-0378">Hydrolase</keyword>
<evidence type="ECO:0000256" key="3">
    <source>
        <dbReference type="ARBA" id="ARBA00022729"/>
    </source>
</evidence>
<dbReference type="OrthoDB" id="7849549at2759"/>